<reference evidence="1 2" key="1">
    <citation type="submission" date="2023-02" db="EMBL/GenBank/DDBJ databases">
        <title>LHISI_Scaffold_Assembly.</title>
        <authorList>
            <person name="Stuart O.P."/>
            <person name="Cleave R."/>
            <person name="Magrath M.J.L."/>
            <person name="Mikheyev A.S."/>
        </authorList>
    </citation>
    <scope>NUCLEOTIDE SEQUENCE [LARGE SCALE GENOMIC DNA]</scope>
    <source>
        <strain evidence="1">Daus_M_001</strain>
        <tissue evidence="1">Leg muscle</tissue>
    </source>
</reference>
<comment type="caution">
    <text evidence="1">The sequence shown here is derived from an EMBL/GenBank/DDBJ whole genome shotgun (WGS) entry which is preliminary data.</text>
</comment>
<name>A0ABQ9IBK9_9NEOP</name>
<organism evidence="1 2">
    <name type="scientific">Dryococelus australis</name>
    <dbReference type="NCBI Taxonomy" id="614101"/>
    <lineage>
        <taxon>Eukaryota</taxon>
        <taxon>Metazoa</taxon>
        <taxon>Ecdysozoa</taxon>
        <taxon>Arthropoda</taxon>
        <taxon>Hexapoda</taxon>
        <taxon>Insecta</taxon>
        <taxon>Pterygota</taxon>
        <taxon>Neoptera</taxon>
        <taxon>Polyneoptera</taxon>
        <taxon>Phasmatodea</taxon>
        <taxon>Verophasmatodea</taxon>
        <taxon>Anareolatae</taxon>
        <taxon>Phasmatidae</taxon>
        <taxon>Eurycanthinae</taxon>
        <taxon>Dryococelus</taxon>
    </lineage>
</organism>
<dbReference type="Proteomes" id="UP001159363">
    <property type="component" value="Chromosome 2"/>
</dbReference>
<evidence type="ECO:0000313" key="2">
    <source>
        <dbReference type="Proteomes" id="UP001159363"/>
    </source>
</evidence>
<keyword evidence="2" id="KW-1185">Reference proteome</keyword>
<proteinExistence type="predicted"/>
<gene>
    <name evidence="1" type="ORF">PR048_006638</name>
</gene>
<dbReference type="EMBL" id="JARBHB010000002">
    <property type="protein sequence ID" value="KAJ8894028.1"/>
    <property type="molecule type" value="Genomic_DNA"/>
</dbReference>
<evidence type="ECO:0000313" key="1">
    <source>
        <dbReference type="EMBL" id="KAJ8894028.1"/>
    </source>
</evidence>
<sequence length="107" mass="12393">MDAERLASGQFYTIMSELKGDNSKFLNYFRMRHKSFKDLLDLLKMDIQKVDTNMRRSIPIEERLAITLRNLLLTIQEIRSDIAKTAGVELIANIQMTCGAHSCKIDW</sequence>
<protein>
    <submittedName>
        <fullName evidence="1">Uncharacterized protein</fullName>
    </submittedName>
</protein>
<accession>A0ABQ9IBK9</accession>